<proteinExistence type="predicted"/>
<dbReference type="Proteomes" id="UP001556367">
    <property type="component" value="Unassembled WGS sequence"/>
</dbReference>
<name>A0ABR3IWT9_9AGAR</name>
<accession>A0ABR3IWT9</accession>
<sequence length="159" mass="17734">MGRFPTSTLTRDVASSSRLGTIAPWCDRRAVYVPMVTLLVSSQSIIKSSGTSEELIAYPWAMSVRFPADNHHRYLRVITQTEHAHVVSLICSREIIHLRAPWRFRAHLEGVRSVRSVMYSLTRVVPGPYAQPINLILATVRRSCPIAGGGFQQVVPSHA</sequence>
<evidence type="ECO:0000313" key="1">
    <source>
        <dbReference type="EMBL" id="KAL0947759.1"/>
    </source>
</evidence>
<reference evidence="2" key="1">
    <citation type="submission" date="2024-06" db="EMBL/GenBank/DDBJ databases">
        <title>Multi-omics analyses provide insights into the biosynthesis of the anticancer antibiotic pleurotin in Hohenbuehelia grisea.</title>
        <authorList>
            <person name="Weaver J.A."/>
            <person name="Alberti F."/>
        </authorList>
    </citation>
    <scope>NUCLEOTIDE SEQUENCE [LARGE SCALE GENOMIC DNA]</scope>
    <source>
        <strain evidence="2">T-177</strain>
    </source>
</reference>
<dbReference type="EMBL" id="JASNQZ010000015">
    <property type="protein sequence ID" value="KAL0947759.1"/>
    <property type="molecule type" value="Genomic_DNA"/>
</dbReference>
<organism evidence="1 2">
    <name type="scientific">Hohenbuehelia grisea</name>
    <dbReference type="NCBI Taxonomy" id="104357"/>
    <lineage>
        <taxon>Eukaryota</taxon>
        <taxon>Fungi</taxon>
        <taxon>Dikarya</taxon>
        <taxon>Basidiomycota</taxon>
        <taxon>Agaricomycotina</taxon>
        <taxon>Agaricomycetes</taxon>
        <taxon>Agaricomycetidae</taxon>
        <taxon>Agaricales</taxon>
        <taxon>Pleurotineae</taxon>
        <taxon>Pleurotaceae</taxon>
        <taxon>Hohenbuehelia</taxon>
    </lineage>
</organism>
<keyword evidence="2" id="KW-1185">Reference proteome</keyword>
<protein>
    <submittedName>
        <fullName evidence="1">Uncharacterized protein</fullName>
    </submittedName>
</protein>
<gene>
    <name evidence="1" type="ORF">HGRIS_013837</name>
</gene>
<comment type="caution">
    <text evidence="1">The sequence shown here is derived from an EMBL/GenBank/DDBJ whole genome shotgun (WGS) entry which is preliminary data.</text>
</comment>
<evidence type="ECO:0000313" key="2">
    <source>
        <dbReference type="Proteomes" id="UP001556367"/>
    </source>
</evidence>